<organism evidence="5 6">
    <name type="scientific">Exophiala sideris</name>
    <dbReference type="NCBI Taxonomy" id="1016849"/>
    <lineage>
        <taxon>Eukaryota</taxon>
        <taxon>Fungi</taxon>
        <taxon>Dikarya</taxon>
        <taxon>Ascomycota</taxon>
        <taxon>Pezizomycotina</taxon>
        <taxon>Eurotiomycetes</taxon>
        <taxon>Chaetothyriomycetidae</taxon>
        <taxon>Chaetothyriales</taxon>
        <taxon>Herpotrichiellaceae</taxon>
        <taxon>Exophiala</taxon>
    </lineage>
</organism>
<dbReference type="Proteomes" id="UP001345691">
    <property type="component" value="Unassembled WGS sequence"/>
</dbReference>
<evidence type="ECO:0000256" key="2">
    <source>
        <dbReference type="ARBA" id="ARBA00006472"/>
    </source>
</evidence>
<keyword evidence="6" id="KW-1185">Reference proteome</keyword>
<gene>
    <name evidence="5" type="ORF">LTR69_010698</name>
</gene>
<protein>
    <recommendedName>
        <fullName evidence="3">4a-hydroxytetrahydrobiopterin dehydratase</fullName>
        <ecNumber evidence="3">4.2.1.96</ecNumber>
    </recommendedName>
</protein>
<evidence type="ECO:0000256" key="1">
    <source>
        <dbReference type="ARBA" id="ARBA00001554"/>
    </source>
</evidence>
<comment type="similarity">
    <text evidence="2">Belongs to the pterin-4-alpha-carbinolamine dehydratase family.</text>
</comment>
<proteinExistence type="inferred from homology"/>
<name>A0ABR0IWF9_9EURO</name>
<comment type="catalytic activity">
    <reaction evidence="1">
        <text>(4aS,6R)-4a-hydroxy-L-erythro-5,6,7,8-tetrahydrobiopterin = (6R)-L-erythro-6,7-dihydrobiopterin + H2O</text>
        <dbReference type="Rhea" id="RHEA:11920"/>
        <dbReference type="ChEBI" id="CHEBI:15377"/>
        <dbReference type="ChEBI" id="CHEBI:15642"/>
        <dbReference type="ChEBI" id="CHEBI:43120"/>
        <dbReference type="EC" id="4.2.1.96"/>
    </reaction>
</comment>
<evidence type="ECO:0000256" key="4">
    <source>
        <dbReference type="ARBA" id="ARBA00023239"/>
    </source>
</evidence>
<keyword evidence="4" id="KW-0456">Lyase</keyword>
<evidence type="ECO:0000313" key="6">
    <source>
        <dbReference type="Proteomes" id="UP001345691"/>
    </source>
</evidence>
<sequence>MPQVLDITSSGSSSFALAMRRLHTPSQRTFLQFRTPGVSIHANHLRLPVAHSRQVLSFHRNLSFSSVDPVTISRDRHEVTFRLSDGSAVTQTIAPTPKVKKGKLEEALSSLLSSPDSDSNRSGPWFGAVEWELDPLGDAIHRHAAVSSYNECEEIERLIMAEAEEMKHHPHIARLQDRDGPIYMTITCTTHSPRGLSGPDVRLAAKINEVLMNFRTTAPVNTDDQEHPSRDEIMELRRRTIDDNRQKILEALKDCGCETAKA</sequence>
<dbReference type="Gene3D" id="3.30.1360.20">
    <property type="entry name" value="Transcriptional coactivator/pterin dehydratase"/>
    <property type="match status" value="1"/>
</dbReference>
<accession>A0ABR0IWF9</accession>
<evidence type="ECO:0000256" key="3">
    <source>
        <dbReference type="ARBA" id="ARBA00013252"/>
    </source>
</evidence>
<dbReference type="InterPro" id="IPR001533">
    <property type="entry name" value="Pterin_deHydtase"/>
</dbReference>
<dbReference type="EMBL" id="JAVRRF010000039">
    <property type="protein sequence ID" value="KAK5050210.1"/>
    <property type="molecule type" value="Genomic_DNA"/>
</dbReference>
<evidence type="ECO:0000313" key="5">
    <source>
        <dbReference type="EMBL" id="KAK5050210.1"/>
    </source>
</evidence>
<dbReference type="InterPro" id="IPR036428">
    <property type="entry name" value="PCD_sf"/>
</dbReference>
<dbReference type="EC" id="4.2.1.96" evidence="3"/>
<reference evidence="5 6" key="1">
    <citation type="submission" date="2023-08" db="EMBL/GenBank/DDBJ databases">
        <title>Black Yeasts Isolated from many extreme environments.</title>
        <authorList>
            <person name="Coleine C."/>
            <person name="Stajich J.E."/>
            <person name="Selbmann L."/>
        </authorList>
    </citation>
    <scope>NUCLEOTIDE SEQUENCE [LARGE SCALE GENOMIC DNA]</scope>
    <source>
        <strain evidence="5 6">CCFEE 6328</strain>
    </source>
</reference>
<comment type="caution">
    <text evidence="5">The sequence shown here is derived from an EMBL/GenBank/DDBJ whole genome shotgun (WGS) entry which is preliminary data.</text>
</comment>
<dbReference type="Pfam" id="PF01329">
    <property type="entry name" value="Pterin_4a"/>
    <property type="match status" value="1"/>
</dbReference>
<dbReference type="SUPFAM" id="SSF55248">
    <property type="entry name" value="PCD-like"/>
    <property type="match status" value="1"/>
</dbReference>